<dbReference type="AlphaFoldDB" id="A0A0L0HBF1"/>
<dbReference type="Proteomes" id="UP000053201">
    <property type="component" value="Unassembled WGS sequence"/>
</dbReference>
<comment type="subcellular location">
    <subcellularLocation>
        <location evidence="1">Mitochondrion inner membrane</location>
        <topology evidence="1">Single-pass membrane protein</topology>
    </subcellularLocation>
</comment>
<feature type="domain" description="Letm1 RBD" evidence="9">
    <location>
        <begin position="180"/>
        <end position="361"/>
    </location>
</feature>
<reference evidence="10 11" key="1">
    <citation type="submission" date="2009-08" db="EMBL/GenBank/DDBJ databases">
        <title>The Genome Sequence of Spizellomyces punctatus strain DAOM BR117.</title>
        <authorList>
            <consortium name="The Broad Institute Genome Sequencing Platform"/>
            <person name="Russ C."/>
            <person name="Cuomo C."/>
            <person name="Shea T."/>
            <person name="Young S.K."/>
            <person name="Zeng Q."/>
            <person name="Koehrsen M."/>
            <person name="Haas B."/>
            <person name="Borodovsky M."/>
            <person name="Guigo R."/>
            <person name="Alvarado L."/>
            <person name="Berlin A."/>
            <person name="Bochicchio J."/>
            <person name="Borenstein D."/>
            <person name="Chapman S."/>
            <person name="Chen Z."/>
            <person name="Engels R."/>
            <person name="Freedman E."/>
            <person name="Gellesch M."/>
            <person name="Goldberg J."/>
            <person name="Griggs A."/>
            <person name="Gujja S."/>
            <person name="Heiman D."/>
            <person name="Hepburn T."/>
            <person name="Howarth C."/>
            <person name="Jen D."/>
            <person name="Larson L."/>
            <person name="Lewis B."/>
            <person name="Mehta T."/>
            <person name="Park D."/>
            <person name="Pearson M."/>
            <person name="Roberts A."/>
            <person name="Saif S."/>
            <person name="Shenoy N."/>
            <person name="Sisk P."/>
            <person name="Stolte C."/>
            <person name="Sykes S."/>
            <person name="Thomson T."/>
            <person name="Walk T."/>
            <person name="White J."/>
            <person name="Yandava C."/>
            <person name="Burger G."/>
            <person name="Gray M.W."/>
            <person name="Holland P.W.H."/>
            <person name="King N."/>
            <person name="Lang F.B.F."/>
            <person name="Roger A.J."/>
            <person name="Ruiz-Trillo I."/>
            <person name="Lander E."/>
            <person name="Nusbaum C."/>
        </authorList>
    </citation>
    <scope>NUCLEOTIDE SEQUENCE [LARGE SCALE GENOMIC DNA]</scope>
    <source>
        <strain evidence="10 11">DAOM BR117</strain>
    </source>
</reference>
<keyword evidence="11" id="KW-1185">Reference proteome</keyword>
<feature type="transmembrane region" description="Helical" evidence="8">
    <location>
        <begin position="132"/>
        <end position="155"/>
    </location>
</feature>
<dbReference type="PANTHER" id="PTHR14009:SF1">
    <property type="entry name" value="MITOCHONDRIAL PROTON_CALCIUM EXCHANGER PROTEIN"/>
    <property type="match status" value="1"/>
</dbReference>
<evidence type="ECO:0000256" key="8">
    <source>
        <dbReference type="SAM" id="Phobius"/>
    </source>
</evidence>
<dbReference type="STRING" id="645134.A0A0L0HBF1"/>
<evidence type="ECO:0000256" key="2">
    <source>
        <dbReference type="ARBA" id="ARBA00022692"/>
    </source>
</evidence>
<evidence type="ECO:0000256" key="3">
    <source>
        <dbReference type="ARBA" id="ARBA00022792"/>
    </source>
</evidence>
<dbReference type="VEuPathDB" id="FungiDB:SPPG_05878"/>
<sequence length="385" mass="43384">MTKVQASSSYSFTVEPPMALLINGLRCRPLYRRRGLRSLLTHAPSKHALNPAKDHITKALEEAQPPPNLLSYPKRWFAKTFTEPTMVLLSGLGLLYNGSMQSLQLWVDYHQKGKPVRTRSEIRHVQRNKRDLARVFPATIFLALPFAIPMLPFVFRKAPSFLPSVFITDEILAKKMHVTQTKRAELAPILLASLGQALEARASRGNAKNSSVTQALERRWKNMFNNNSRPSEGDLIALQPVIRDNVNILDLSSSQLRVMGQFVGLALPWIASQSRLYGWVDWILKDDELLRQQGVQALTEYELLEALEERGFINISGQKTGRLRTMLAEHLRFTKTASDVISRRSRAASSRNEPQLTTTGLPLEEIASMTTLILTARALGVHERS</sequence>
<dbReference type="InterPro" id="IPR044202">
    <property type="entry name" value="LETM1/MDM38-like"/>
</dbReference>
<evidence type="ECO:0000313" key="10">
    <source>
        <dbReference type="EMBL" id="KNC98915.1"/>
    </source>
</evidence>
<evidence type="ECO:0000313" key="11">
    <source>
        <dbReference type="Proteomes" id="UP000053201"/>
    </source>
</evidence>
<name>A0A0L0HBF1_SPIPD</name>
<organism evidence="10 11">
    <name type="scientific">Spizellomyces punctatus (strain DAOM BR117)</name>
    <dbReference type="NCBI Taxonomy" id="645134"/>
    <lineage>
        <taxon>Eukaryota</taxon>
        <taxon>Fungi</taxon>
        <taxon>Fungi incertae sedis</taxon>
        <taxon>Chytridiomycota</taxon>
        <taxon>Chytridiomycota incertae sedis</taxon>
        <taxon>Chytridiomycetes</taxon>
        <taxon>Spizellomycetales</taxon>
        <taxon>Spizellomycetaceae</taxon>
        <taxon>Spizellomyces</taxon>
    </lineage>
</organism>
<keyword evidence="2 8" id="KW-0812">Transmembrane</keyword>
<keyword evidence="3" id="KW-0999">Mitochondrion inner membrane</keyword>
<evidence type="ECO:0000256" key="6">
    <source>
        <dbReference type="ARBA" id="ARBA00023136"/>
    </source>
</evidence>
<dbReference type="PROSITE" id="PS51758">
    <property type="entry name" value="LETM1_RBD"/>
    <property type="match status" value="1"/>
</dbReference>
<dbReference type="eggNOG" id="KOG1043">
    <property type="taxonomic scope" value="Eukaryota"/>
</dbReference>
<evidence type="ECO:0000256" key="5">
    <source>
        <dbReference type="ARBA" id="ARBA00023128"/>
    </source>
</evidence>
<dbReference type="GO" id="GO:0030003">
    <property type="term" value="P:intracellular monoatomic cation homeostasis"/>
    <property type="evidence" value="ECO:0007669"/>
    <property type="project" value="TreeGrafter"/>
</dbReference>
<evidence type="ECO:0000256" key="4">
    <source>
        <dbReference type="ARBA" id="ARBA00022989"/>
    </source>
</evidence>
<dbReference type="GO" id="GO:0043022">
    <property type="term" value="F:ribosome binding"/>
    <property type="evidence" value="ECO:0007669"/>
    <property type="project" value="InterPro"/>
</dbReference>
<protein>
    <recommendedName>
        <fullName evidence="9">Letm1 RBD domain-containing protein</fullName>
    </recommendedName>
</protein>
<evidence type="ECO:0000259" key="9">
    <source>
        <dbReference type="PROSITE" id="PS51758"/>
    </source>
</evidence>
<dbReference type="Pfam" id="PF07766">
    <property type="entry name" value="LETM1_RBD"/>
    <property type="match status" value="1"/>
</dbReference>
<dbReference type="GeneID" id="27689222"/>
<dbReference type="GO" id="GO:0005743">
    <property type="term" value="C:mitochondrial inner membrane"/>
    <property type="evidence" value="ECO:0007669"/>
    <property type="project" value="UniProtKB-SubCell"/>
</dbReference>
<accession>A0A0L0HBF1</accession>
<gene>
    <name evidence="10" type="ORF">SPPG_05878</name>
</gene>
<dbReference type="InterPro" id="IPR033122">
    <property type="entry name" value="LETM1-like_RBD"/>
</dbReference>
<dbReference type="EMBL" id="KQ257459">
    <property type="protein sequence ID" value="KNC98915.1"/>
    <property type="molecule type" value="Genomic_DNA"/>
</dbReference>
<proteinExistence type="predicted"/>
<keyword evidence="6 8" id="KW-0472">Membrane</keyword>
<dbReference type="PANTHER" id="PTHR14009">
    <property type="entry name" value="LEUCINE ZIPPER-EF-HAND CONTAINING TRANSMEMBRANE PROTEIN"/>
    <property type="match status" value="1"/>
</dbReference>
<evidence type="ECO:0000256" key="7">
    <source>
        <dbReference type="PROSITE-ProRule" id="PRU01094"/>
    </source>
</evidence>
<dbReference type="OrthoDB" id="73691at2759"/>
<dbReference type="InParanoid" id="A0A0L0HBF1"/>
<keyword evidence="4 8" id="KW-1133">Transmembrane helix</keyword>
<dbReference type="RefSeq" id="XP_016606955.1">
    <property type="nucleotide sequence ID" value="XM_016754085.1"/>
</dbReference>
<evidence type="ECO:0000256" key="1">
    <source>
        <dbReference type="ARBA" id="ARBA00004434"/>
    </source>
</evidence>
<keyword evidence="5 7" id="KW-0496">Mitochondrion</keyword>